<comment type="caution">
    <text evidence="9">The sequence shown here is derived from an EMBL/GenBank/DDBJ whole genome shotgun (WGS) entry which is preliminary data.</text>
</comment>
<feature type="repeat" description="PPR" evidence="5">
    <location>
        <begin position="96"/>
        <end position="130"/>
    </location>
</feature>
<dbReference type="SMART" id="SM00356">
    <property type="entry name" value="ZnF_C3H1"/>
    <property type="match status" value="1"/>
</dbReference>
<dbReference type="PANTHER" id="PTHR47447">
    <property type="entry name" value="OS03G0856100 PROTEIN"/>
    <property type="match status" value="1"/>
</dbReference>
<protein>
    <submittedName>
        <fullName evidence="9">Chloroplastic (RuBisCO)</fullName>
    </submittedName>
</protein>
<feature type="domain" description="C3H1-type" evidence="8">
    <location>
        <begin position="205"/>
        <end position="232"/>
    </location>
</feature>
<gene>
    <name evidence="9" type="ORF">SCF082_LOCUS49778</name>
</gene>
<proteinExistence type="predicted"/>
<evidence type="ECO:0000256" key="6">
    <source>
        <dbReference type="PROSITE-ProRule" id="PRU00723"/>
    </source>
</evidence>
<reference evidence="9 10" key="1">
    <citation type="submission" date="2024-02" db="EMBL/GenBank/DDBJ databases">
        <authorList>
            <person name="Chen Y."/>
            <person name="Shah S."/>
            <person name="Dougan E. K."/>
            <person name="Thang M."/>
            <person name="Chan C."/>
        </authorList>
    </citation>
    <scope>NUCLEOTIDE SEQUENCE [LARGE SCALE GENOMIC DNA]</scope>
</reference>
<evidence type="ECO:0000256" key="2">
    <source>
        <dbReference type="ARBA" id="ARBA00022737"/>
    </source>
</evidence>
<dbReference type="InterPro" id="IPR033443">
    <property type="entry name" value="PROP1-like_PPR_dom"/>
</dbReference>
<dbReference type="NCBIfam" id="TIGR00756">
    <property type="entry name" value="PPR"/>
    <property type="match status" value="3"/>
</dbReference>
<dbReference type="InterPro" id="IPR000571">
    <property type="entry name" value="Znf_CCCH"/>
</dbReference>
<keyword evidence="2" id="KW-0677">Repeat</keyword>
<dbReference type="Gene3D" id="1.25.40.10">
    <property type="entry name" value="Tetratricopeptide repeat domain"/>
    <property type="match status" value="1"/>
</dbReference>
<evidence type="ECO:0000256" key="7">
    <source>
        <dbReference type="SAM" id="MobiDB-lite"/>
    </source>
</evidence>
<name>A0ABP0S3D4_9DINO</name>
<dbReference type="Pfam" id="PF17177">
    <property type="entry name" value="PPR_long"/>
    <property type="match status" value="1"/>
</dbReference>
<feature type="repeat" description="PPR" evidence="5">
    <location>
        <begin position="61"/>
        <end position="95"/>
    </location>
</feature>
<organism evidence="9 10">
    <name type="scientific">Durusdinium trenchii</name>
    <dbReference type="NCBI Taxonomy" id="1381693"/>
    <lineage>
        <taxon>Eukaryota</taxon>
        <taxon>Sar</taxon>
        <taxon>Alveolata</taxon>
        <taxon>Dinophyceae</taxon>
        <taxon>Suessiales</taxon>
        <taxon>Symbiodiniaceae</taxon>
        <taxon>Durusdinium</taxon>
    </lineage>
</organism>
<evidence type="ECO:0000313" key="9">
    <source>
        <dbReference type="EMBL" id="CAK9106870.1"/>
    </source>
</evidence>
<dbReference type="PROSITE" id="PS50103">
    <property type="entry name" value="ZF_C3H1"/>
    <property type="match status" value="1"/>
</dbReference>
<keyword evidence="1 6" id="KW-0479">Metal-binding</keyword>
<dbReference type="PROSITE" id="PS51375">
    <property type="entry name" value="PPR"/>
    <property type="match status" value="3"/>
</dbReference>
<dbReference type="PANTHER" id="PTHR47447:SF17">
    <property type="entry name" value="OS12G0638900 PROTEIN"/>
    <property type="match status" value="1"/>
</dbReference>
<accession>A0ABP0S3D4</accession>
<sequence>MPQVWRSRPQVKGKGKGGRTAKDNSRAQALTKEIANLAREKQLKKAVELFKQFEQEGLEPSVYTFSSLINVHVRSGDLRGALRVLKSMRKKGVRPNVSIFTILLRGYSLAGQLDRAHGLLDEMVAEGISPDARAINTFFRGCLHRGHVPLAREVFEKMKSWQIVPDDTSLRLMAQLLSQGLCFKELKSLAKLPEAANSWEPAPAKQKKDACIFWAAGRCSKGVNCKFFHDPTIVPENEESRQQERNASLASMNLSLAHCAAMLSRWQTCTRALQRAEDFFSAQNDCQGLFKQLSFEEARRELQRIRCFAQQEDPPQLFDYLCRIFLFSQNSESQVEISQSCVNELVLSFGLGEVLRRSGLSLEDAQAAFHRSFSKAQRFLRFRRMFGDRKLDPLPVKLELCSSNGDWVIAQAKAEEGLANWIALELRHDRVHNIFSSAVTATLGSSRGKSSFSSLLISPNRAVKMSQMSKMSSALALAAVSFVFLNASVSFLAPASPNPAPKSAPATAFHSEASEPWMASSTNAPVYGMALLATAAVGLIIHGRTPKVARKGTLHGIKFPYSIQKDSYADLEFQNDIGYLPDGTPMNRAGNCVNHPETIGPDPHSPGSALPRAEFCNSVGYLPDGTPMNRAGNAINHPETISPDMHAPGSPLPASHYYADVGYLVDGTDLLTAGNNSVRGGAVPPAAAPAASAAPAMAASGGFAAAAGGTLLHARGFLYSVQKDAYADLAFGNDIGYLPDGTAMNRAGNCINHPETIGPDPHSPGAPLPRALFVNDVGYLPDGTPLNRAGNCINHPETIGPDPHSPGSALPSSAYAADIGYLVDGTDITTAGNNAVH</sequence>
<feature type="zinc finger region" description="C3H1-type" evidence="6">
    <location>
        <begin position="205"/>
        <end position="232"/>
    </location>
</feature>
<feature type="region of interest" description="Disordered" evidence="7">
    <location>
        <begin position="1"/>
        <end position="26"/>
    </location>
</feature>
<dbReference type="InterPro" id="IPR036855">
    <property type="entry name" value="Znf_CCCH_sf"/>
</dbReference>
<dbReference type="SUPFAM" id="SSF90229">
    <property type="entry name" value="CCCH zinc finger"/>
    <property type="match status" value="1"/>
</dbReference>
<keyword evidence="10" id="KW-1185">Reference proteome</keyword>
<dbReference type="EMBL" id="CAXAMM010042807">
    <property type="protein sequence ID" value="CAK9106870.1"/>
    <property type="molecule type" value="Genomic_DNA"/>
</dbReference>
<evidence type="ECO:0000256" key="4">
    <source>
        <dbReference type="ARBA" id="ARBA00022833"/>
    </source>
</evidence>
<feature type="compositionally biased region" description="Basic residues" evidence="7">
    <location>
        <begin position="9"/>
        <end position="19"/>
    </location>
</feature>
<evidence type="ECO:0000256" key="5">
    <source>
        <dbReference type="PROSITE-ProRule" id="PRU00708"/>
    </source>
</evidence>
<dbReference type="InterPro" id="IPR011990">
    <property type="entry name" value="TPR-like_helical_dom_sf"/>
</dbReference>
<evidence type="ECO:0000259" key="8">
    <source>
        <dbReference type="PROSITE" id="PS50103"/>
    </source>
</evidence>
<keyword evidence="4 6" id="KW-0862">Zinc</keyword>
<evidence type="ECO:0000256" key="3">
    <source>
        <dbReference type="ARBA" id="ARBA00022771"/>
    </source>
</evidence>
<dbReference type="Gene3D" id="4.10.1000.10">
    <property type="entry name" value="Zinc finger, CCCH-type"/>
    <property type="match status" value="1"/>
</dbReference>
<evidence type="ECO:0000256" key="1">
    <source>
        <dbReference type="ARBA" id="ARBA00022723"/>
    </source>
</evidence>
<feature type="repeat" description="PPR" evidence="5">
    <location>
        <begin position="131"/>
        <end position="165"/>
    </location>
</feature>
<evidence type="ECO:0000313" key="10">
    <source>
        <dbReference type="Proteomes" id="UP001642464"/>
    </source>
</evidence>
<keyword evidence="3 6" id="KW-0863">Zinc-finger</keyword>
<dbReference type="Proteomes" id="UP001642464">
    <property type="component" value="Unassembled WGS sequence"/>
</dbReference>
<dbReference type="InterPro" id="IPR002885">
    <property type="entry name" value="PPR_rpt"/>
</dbReference>